<evidence type="ECO:0000313" key="2">
    <source>
        <dbReference type="Proteomes" id="UP001056778"/>
    </source>
</evidence>
<accession>A0ACB9SGH1</accession>
<protein>
    <submittedName>
        <fullName evidence="1">Uncharacterized protein</fullName>
    </submittedName>
</protein>
<comment type="caution">
    <text evidence="1">The sequence shown here is derived from an EMBL/GenBank/DDBJ whole genome shotgun (WGS) entry which is preliminary data.</text>
</comment>
<dbReference type="EMBL" id="CM043024">
    <property type="protein sequence ID" value="KAI4454238.1"/>
    <property type="molecule type" value="Genomic_DNA"/>
</dbReference>
<name>A0ACB9SGH1_HOLOL</name>
<organism evidence="1 2">
    <name type="scientific">Holotrichia oblita</name>
    <name type="common">Chafer beetle</name>
    <dbReference type="NCBI Taxonomy" id="644536"/>
    <lineage>
        <taxon>Eukaryota</taxon>
        <taxon>Metazoa</taxon>
        <taxon>Ecdysozoa</taxon>
        <taxon>Arthropoda</taxon>
        <taxon>Hexapoda</taxon>
        <taxon>Insecta</taxon>
        <taxon>Pterygota</taxon>
        <taxon>Neoptera</taxon>
        <taxon>Endopterygota</taxon>
        <taxon>Coleoptera</taxon>
        <taxon>Polyphaga</taxon>
        <taxon>Scarabaeiformia</taxon>
        <taxon>Scarabaeidae</taxon>
        <taxon>Melolonthinae</taxon>
        <taxon>Holotrichia</taxon>
    </lineage>
</organism>
<sequence>MFLNDLKNRLQPHAIPTIFDTGSLISDTALPMNIKPSFSDMNMPISLSQKATAQEIIDEQENAFQLDYNKYITKASTSHAKVQCEKMLSRSTPRKQKLRRALKLSHKKRLLYAKPAALSSAEKLDNFLNLYDQFLTPELATLVKFNAKNKSIKSRFTTEYKQFALNIYFLGPRVYKYLSKFFHCPVLVH</sequence>
<evidence type="ECO:0000313" key="1">
    <source>
        <dbReference type="EMBL" id="KAI4454238.1"/>
    </source>
</evidence>
<gene>
    <name evidence="1" type="ORF">MML48_10g00015253</name>
</gene>
<reference evidence="1" key="1">
    <citation type="submission" date="2022-04" db="EMBL/GenBank/DDBJ databases">
        <title>Chromosome-scale genome assembly of Holotrichia oblita Faldermann.</title>
        <authorList>
            <person name="Rongchong L."/>
        </authorList>
    </citation>
    <scope>NUCLEOTIDE SEQUENCE</scope>
    <source>
        <strain evidence="1">81SQS9</strain>
    </source>
</reference>
<keyword evidence="2" id="KW-1185">Reference proteome</keyword>
<dbReference type="Proteomes" id="UP001056778">
    <property type="component" value="Chromosome 10"/>
</dbReference>
<proteinExistence type="predicted"/>